<keyword evidence="3" id="KW-0614">Plasmid</keyword>
<organism evidence="3">
    <name type="scientific">uncultured prokaryote</name>
    <dbReference type="NCBI Taxonomy" id="198431"/>
    <lineage>
        <taxon>unclassified sequences</taxon>
        <taxon>environmental samples</taxon>
    </lineage>
</organism>
<name>A0A0H5QCG5_9ZZZZ</name>
<evidence type="ECO:0000259" key="2">
    <source>
        <dbReference type="Pfam" id="PF02796"/>
    </source>
</evidence>
<feature type="domain" description="Resolvase HTH" evidence="2">
    <location>
        <begin position="73"/>
        <end position="113"/>
    </location>
</feature>
<dbReference type="InterPro" id="IPR006120">
    <property type="entry name" value="Resolvase_HTH_dom"/>
</dbReference>
<evidence type="ECO:0000313" key="3">
    <source>
        <dbReference type="EMBL" id="CRY93812.1"/>
    </source>
</evidence>
<protein>
    <recommendedName>
        <fullName evidence="2">Resolvase HTH domain-containing protein</fullName>
    </recommendedName>
</protein>
<keyword evidence="1" id="KW-0175">Coiled coil</keyword>
<dbReference type="EMBL" id="LN852762">
    <property type="protein sequence ID" value="CRY93812.1"/>
    <property type="molecule type" value="Genomic_DNA"/>
</dbReference>
<dbReference type="Pfam" id="PF02796">
    <property type="entry name" value="HTH_7"/>
    <property type="match status" value="1"/>
</dbReference>
<dbReference type="GO" id="GO:0003677">
    <property type="term" value="F:DNA binding"/>
    <property type="evidence" value="ECO:0007669"/>
    <property type="project" value="InterPro"/>
</dbReference>
<sequence length="117" mass="13762">MSPFKNPYKSMNELVESLVKENEELKLKLNNIEDFYQGRINRLIKRFEDEKSNEIQELKNEIKDLKSRALVNPKKITDKQVNEVKELRALGLSYRKIAERTSLGTTTICRIINGEYE</sequence>
<dbReference type="Gene3D" id="1.10.10.60">
    <property type="entry name" value="Homeodomain-like"/>
    <property type="match status" value="1"/>
</dbReference>
<dbReference type="GO" id="GO:0000150">
    <property type="term" value="F:DNA strand exchange activity"/>
    <property type="evidence" value="ECO:0007669"/>
    <property type="project" value="InterPro"/>
</dbReference>
<dbReference type="AlphaFoldDB" id="A0A0H5QCG5"/>
<geneLocation type="plasmid" evidence="3">
    <name>pRGRH0071</name>
</geneLocation>
<feature type="coiled-coil region" evidence="1">
    <location>
        <begin position="8"/>
        <end position="68"/>
    </location>
</feature>
<accession>A0A0H5QCG5</accession>
<reference evidence="3" key="1">
    <citation type="submission" date="2015-06" db="EMBL/GenBank/DDBJ databases">
        <authorList>
            <person name="Joergensen T."/>
        </authorList>
    </citation>
    <scope>NUCLEOTIDE SEQUENCE</scope>
    <source>
        <plasmid evidence="3">pRGRH0071</plasmid>
    </source>
</reference>
<proteinExistence type="predicted"/>
<reference evidence="3" key="2">
    <citation type="submission" date="2015-07" db="EMBL/GenBank/DDBJ databases">
        <title>Plasmids, circular viruses and viroids from rat gut.</title>
        <authorList>
            <person name="Jorgensen T.J."/>
            <person name="Hansen M.A."/>
            <person name="Xu Z."/>
            <person name="Tabak M.A."/>
            <person name="Sorensen S.J."/>
            <person name="Hansen L.H."/>
        </authorList>
    </citation>
    <scope>NUCLEOTIDE SEQUENCE</scope>
    <source>
        <plasmid evidence="3">pRGRH0071</plasmid>
    </source>
</reference>
<evidence type="ECO:0000256" key="1">
    <source>
        <dbReference type="SAM" id="Coils"/>
    </source>
</evidence>